<evidence type="ECO:0000259" key="1">
    <source>
        <dbReference type="Pfam" id="PF08241"/>
    </source>
</evidence>
<reference evidence="2" key="1">
    <citation type="submission" date="2020-02" db="EMBL/GenBank/DDBJ databases">
        <authorList>
            <person name="Meier V. D."/>
        </authorList>
    </citation>
    <scope>NUCLEOTIDE SEQUENCE</scope>
    <source>
        <strain evidence="2">AVDCRST_MAG54</strain>
    </source>
</reference>
<dbReference type="EMBL" id="CADCTH010000099">
    <property type="protein sequence ID" value="CAA9224152.1"/>
    <property type="molecule type" value="Genomic_DNA"/>
</dbReference>
<feature type="non-terminal residue" evidence="2">
    <location>
        <position position="1"/>
    </location>
</feature>
<dbReference type="PANTHER" id="PTHR45036">
    <property type="entry name" value="METHYLTRANSFERASE LIKE 7B"/>
    <property type="match status" value="1"/>
</dbReference>
<name>A0A6J4HI04_9PSEU</name>
<dbReference type="SUPFAM" id="SSF53335">
    <property type="entry name" value="S-adenosyl-L-methionine-dependent methyltransferases"/>
    <property type="match status" value="1"/>
</dbReference>
<dbReference type="AlphaFoldDB" id="A0A6J4HI04"/>
<dbReference type="InterPro" id="IPR052356">
    <property type="entry name" value="Thiol_S-MT"/>
</dbReference>
<dbReference type="Gene3D" id="3.40.50.150">
    <property type="entry name" value="Vaccinia Virus protein VP39"/>
    <property type="match status" value="1"/>
</dbReference>
<evidence type="ECO:0000313" key="2">
    <source>
        <dbReference type="EMBL" id="CAA9224152.1"/>
    </source>
</evidence>
<dbReference type="Pfam" id="PF08241">
    <property type="entry name" value="Methyltransf_11"/>
    <property type="match status" value="1"/>
</dbReference>
<dbReference type="InterPro" id="IPR029063">
    <property type="entry name" value="SAM-dependent_MTases_sf"/>
</dbReference>
<dbReference type="GO" id="GO:0008757">
    <property type="term" value="F:S-adenosylmethionine-dependent methyltransferase activity"/>
    <property type="evidence" value="ECO:0007669"/>
    <property type="project" value="InterPro"/>
</dbReference>
<sequence>CAVPVTTTPVRLPAPHPVRGPLNAAFFRIMDRYIHHHLGERKAALFADLPGTVVELGAGTGANMRYYRAGTRVIAVEPNPPMHRPLRDAAARHGVDVDIRTVGAQDTGLADGSVDAVVSTLVLCTVDDPAAVVAEVRRILRPGGRFLVLEHVAAPDPSPVARLQRLLWTGWRWAFEGCDLRRHTG</sequence>
<dbReference type="InterPro" id="IPR013216">
    <property type="entry name" value="Methyltransf_11"/>
</dbReference>
<dbReference type="PANTHER" id="PTHR45036:SF1">
    <property type="entry name" value="METHYLTRANSFERASE LIKE 7A"/>
    <property type="match status" value="1"/>
</dbReference>
<dbReference type="CDD" id="cd02440">
    <property type="entry name" value="AdoMet_MTases"/>
    <property type="match status" value="1"/>
</dbReference>
<accession>A0A6J4HI04</accession>
<feature type="domain" description="Methyltransferase type 11" evidence="1">
    <location>
        <begin position="55"/>
        <end position="148"/>
    </location>
</feature>
<proteinExistence type="predicted"/>
<gene>
    <name evidence="2" type="ORF">AVDCRST_MAG54-710</name>
</gene>
<feature type="non-terminal residue" evidence="2">
    <location>
        <position position="185"/>
    </location>
</feature>
<organism evidence="2">
    <name type="scientific">uncultured Actinomycetospora sp</name>
    <dbReference type="NCBI Taxonomy" id="1135996"/>
    <lineage>
        <taxon>Bacteria</taxon>
        <taxon>Bacillati</taxon>
        <taxon>Actinomycetota</taxon>
        <taxon>Actinomycetes</taxon>
        <taxon>Pseudonocardiales</taxon>
        <taxon>Pseudonocardiaceae</taxon>
        <taxon>Actinomycetospora</taxon>
        <taxon>environmental samples</taxon>
    </lineage>
</organism>
<protein>
    <recommendedName>
        <fullName evidence="1">Methyltransferase type 11 domain-containing protein</fullName>
    </recommendedName>
</protein>